<dbReference type="InterPro" id="IPR015883">
    <property type="entry name" value="Glyco_hydro_20_cat"/>
</dbReference>
<gene>
    <name evidence="11" type="ORF">DW206_01680</name>
    <name evidence="9" type="ORF">F3B98_01140</name>
    <name evidence="8" type="ORF">F3F25_02880</name>
    <name evidence="10" type="ORF">PO382_05220</name>
    <name evidence="12" type="ORF">SAMN05192581_100381</name>
    <name evidence="13" type="ORF">SAMN05192582_10045</name>
</gene>
<dbReference type="Pfam" id="PF02838">
    <property type="entry name" value="Glyco_hydro_20b"/>
    <property type="match status" value="1"/>
</dbReference>
<dbReference type="SUPFAM" id="SSF55545">
    <property type="entry name" value="beta-N-acetylhexosaminidase-like domain"/>
    <property type="match status" value="1"/>
</dbReference>
<evidence type="ECO:0000313" key="11">
    <source>
        <dbReference type="EMBL" id="RHH52755.1"/>
    </source>
</evidence>
<keyword evidence="3" id="KW-0326">Glycosidase</keyword>
<dbReference type="Proteomes" id="UP000435985">
    <property type="component" value="Unassembled WGS sequence"/>
</dbReference>
<dbReference type="EMBL" id="VWLB01000003">
    <property type="protein sequence ID" value="KAA3931001.1"/>
    <property type="molecule type" value="Genomic_DNA"/>
</dbReference>
<evidence type="ECO:0000259" key="7">
    <source>
        <dbReference type="Pfam" id="PF02838"/>
    </source>
</evidence>
<evidence type="ECO:0000313" key="9">
    <source>
        <dbReference type="EMBL" id="KAA4667023.1"/>
    </source>
</evidence>
<dbReference type="GO" id="GO:0004563">
    <property type="term" value="F:beta-N-acetylhexosaminidase activity"/>
    <property type="evidence" value="ECO:0007669"/>
    <property type="project" value="InterPro"/>
</dbReference>
<evidence type="ECO:0000313" key="15">
    <source>
        <dbReference type="Proteomes" id="UP000183670"/>
    </source>
</evidence>
<dbReference type="EMBL" id="QRJR01000001">
    <property type="protein sequence ID" value="RHH52755.1"/>
    <property type="molecule type" value="Genomic_DNA"/>
</dbReference>
<evidence type="ECO:0000313" key="14">
    <source>
        <dbReference type="Proteomes" id="UP000181870"/>
    </source>
</evidence>
<keyword evidence="5" id="KW-0732">Signal</keyword>
<evidence type="ECO:0000256" key="3">
    <source>
        <dbReference type="ARBA" id="ARBA00023295"/>
    </source>
</evidence>
<dbReference type="Gene3D" id="3.30.379.10">
    <property type="entry name" value="Chitobiase/beta-hexosaminidase domain 2-like"/>
    <property type="match status" value="1"/>
</dbReference>
<dbReference type="PRINTS" id="PR00738">
    <property type="entry name" value="GLHYDRLASE20"/>
</dbReference>
<dbReference type="Gene3D" id="3.20.20.80">
    <property type="entry name" value="Glycosidases"/>
    <property type="match status" value="1"/>
</dbReference>
<evidence type="ECO:0000313" key="18">
    <source>
        <dbReference type="Proteomes" id="UP000435985"/>
    </source>
</evidence>
<evidence type="ECO:0000256" key="2">
    <source>
        <dbReference type="ARBA" id="ARBA00022801"/>
    </source>
</evidence>
<dbReference type="EMBL" id="FMYE01000003">
    <property type="protein sequence ID" value="SDB75674.1"/>
    <property type="molecule type" value="Genomic_DNA"/>
</dbReference>
<evidence type="ECO:0000256" key="4">
    <source>
        <dbReference type="PIRSR" id="PIRSR625705-1"/>
    </source>
</evidence>
<dbReference type="Pfam" id="PF00728">
    <property type="entry name" value="Glyco_hydro_20"/>
    <property type="match status" value="1"/>
</dbReference>
<feature type="signal peptide" evidence="5">
    <location>
        <begin position="1"/>
        <end position="20"/>
    </location>
</feature>
<accession>A0A139L7V7</accession>
<dbReference type="EMBL" id="FNDO01000004">
    <property type="protein sequence ID" value="SDH30987.1"/>
    <property type="molecule type" value="Genomic_DNA"/>
</dbReference>
<dbReference type="InterPro" id="IPR013320">
    <property type="entry name" value="ConA-like_dom_sf"/>
</dbReference>
<dbReference type="RefSeq" id="WP_004310642.1">
    <property type="nucleotide sequence ID" value="NZ_BAABYV010000001.1"/>
</dbReference>
<reference evidence="11 16" key="2">
    <citation type="submission" date="2018-08" db="EMBL/GenBank/DDBJ databases">
        <title>A genome reference for cultivated species of the human gut microbiota.</title>
        <authorList>
            <person name="Zou Y."/>
            <person name="Xue W."/>
            <person name="Luo G."/>
        </authorList>
    </citation>
    <scope>NUCLEOTIDE SEQUENCE [LARGE SCALE GENOMIC DNA]</scope>
    <source>
        <strain evidence="11 16">AM17-48</strain>
    </source>
</reference>
<dbReference type="InterPro" id="IPR017853">
    <property type="entry name" value="GH"/>
</dbReference>
<evidence type="ECO:0000313" key="17">
    <source>
        <dbReference type="Proteomes" id="UP000365824"/>
    </source>
</evidence>
<reference evidence="17 18" key="3">
    <citation type="journal article" date="2019" name="Nat. Med.">
        <title>A library of human gut bacterial isolates paired with longitudinal multiomics data enables mechanistic microbiome research.</title>
        <authorList>
            <person name="Poyet M."/>
            <person name="Groussin M."/>
            <person name="Gibbons S.M."/>
            <person name="Avila-Pacheco J."/>
            <person name="Jiang X."/>
            <person name="Kearney S.M."/>
            <person name="Perrotta A.R."/>
            <person name="Berdy B."/>
            <person name="Zhao S."/>
            <person name="Lieberman T.D."/>
            <person name="Swanson P.K."/>
            <person name="Smith M."/>
            <person name="Roesemann S."/>
            <person name="Alexander J.E."/>
            <person name="Rich S.A."/>
            <person name="Livny J."/>
            <person name="Vlamakis H."/>
            <person name="Clish C."/>
            <person name="Bullock K."/>
            <person name="Deik A."/>
            <person name="Scott J."/>
            <person name="Pierce K.A."/>
            <person name="Xavier R.J."/>
            <person name="Alm E.J."/>
        </authorList>
    </citation>
    <scope>NUCLEOTIDE SEQUENCE [LARGE SCALE GENOMIC DNA]</scope>
    <source>
        <strain evidence="9 18">BIOML-A14</strain>
        <strain evidence="8 17">BIOML-A160</strain>
    </source>
</reference>
<reference evidence="10" key="4">
    <citation type="submission" date="2022-10" db="EMBL/GenBank/DDBJ databases">
        <title>Human gut microbiome strain richness.</title>
        <authorList>
            <person name="Chen-Liaw A."/>
        </authorList>
    </citation>
    <scope>NUCLEOTIDE SEQUENCE</scope>
    <source>
        <strain evidence="10">BSD2780120875st1_E1_BSD2780120875_150330</strain>
    </source>
</reference>
<dbReference type="PATRIC" id="fig|28116.10.peg.2059"/>
<evidence type="ECO:0000313" key="16">
    <source>
        <dbReference type="Proteomes" id="UP000283329"/>
    </source>
</evidence>
<feature type="domain" description="Glycoside hydrolase family 20 catalytic" evidence="6">
    <location>
        <begin position="153"/>
        <end position="471"/>
    </location>
</feature>
<organism evidence="9 18">
    <name type="scientific">Bacteroides ovatus</name>
    <dbReference type="NCBI Taxonomy" id="28116"/>
    <lineage>
        <taxon>Bacteria</taxon>
        <taxon>Pseudomonadati</taxon>
        <taxon>Bacteroidota</taxon>
        <taxon>Bacteroidia</taxon>
        <taxon>Bacteroidales</taxon>
        <taxon>Bacteroidaceae</taxon>
        <taxon>Bacteroides</taxon>
    </lineage>
</organism>
<dbReference type="InterPro" id="IPR052764">
    <property type="entry name" value="GH20_Enzymes"/>
</dbReference>
<evidence type="ECO:0000313" key="13">
    <source>
        <dbReference type="EMBL" id="SDH30987.1"/>
    </source>
</evidence>
<dbReference type="Proteomes" id="UP000181870">
    <property type="component" value="Unassembled WGS sequence"/>
</dbReference>
<protein>
    <submittedName>
        <fullName evidence="9">Family 20 glycosylhydrolase</fullName>
    </submittedName>
    <submittedName>
        <fullName evidence="11">Glycoside hydrolase</fullName>
    </submittedName>
    <submittedName>
        <fullName evidence="12">Hexosaminidase</fullName>
    </submittedName>
</protein>
<evidence type="ECO:0000259" key="6">
    <source>
        <dbReference type="Pfam" id="PF00728"/>
    </source>
</evidence>
<evidence type="ECO:0000313" key="10">
    <source>
        <dbReference type="EMBL" id="MDC2741621.1"/>
    </source>
</evidence>
<proteinExistence type="inferred from homology"/>
<dbReference type="STRING" id="28116.Bovatus_03792"/>
<dbReference type="CDD" id="cd06564">
    <property type="entry name" value="GH20_DspB_LnbB-like"/>
    <property type="match status" value="1"/>
</dbReference>
<dbReference type="Proteomes" id="UP000283329">
    <property type="component" value="Unassembled WGS sequence"/>
</dbReference>
<dbReference type="PANTHER" id="PTHR43678">
    <property type="entry name" value="PUTATIVE (AFU_ORTHOLOGUE AFUA_2G00640)-RELATED"/>
    <property type="match status" value="1"/>
</dbReference>
<dbReference type="PANTHER" id="PTHR43678:SF1">
    <property type="entry name" value="BETA-N-ACETYLHEXOSAMINIDASE"/>
    <property type="match status" value="1"/>
</dbReference>
<comment type="similarity">
    <text evidence="1">Belongs to the glycosyl hydrolase 20 family.</text>
</comment>
<evidence type="ECO:0000313" key="8">
    <source>
        <dbReference type="EMBL" id="KAA3931001.1"/>
    </source>
</evidence>
<dbReference type="EMBL" id="VWFO01000001">
    <property type="protein sequence ID" value="KAA4667023.1"/>
    <property type="molecule type" value="Genomic_DNA"/>
</dbReference>
<dbReference type="EMBL" id="JAQNZF010000005">
    <property type="protein sequence ID" value="MDC2741621.1"/>
    <property type="molecule type" value="Genomic_DNA"/>
</dbReference>
<dbReference type="Proteomes" id="UP001219389">
    <property type="component" value="Unassembled WGS sequence"/>
</dbReference>
<feature type="chain" id="PRO_5014531256" evidence="5">
    <location>
        <begin position="21"/>
        <end position="671"/>
    </location>
</feature>
<dbReference type="AlphaFoldDB" id="A0A139L7V7"/>
<evidence type="ECO:0000256" key="5">
    <source>
        <dbReference type="SAM" id="SignalP"/>
    </source>
</evidence>
<dbReference type="GO" id="GO:0005975">
    <property type="term" value="P:carbohydrate metabolic process"/>
    <property type="evidence" value="ECO:0007669"/>
    <property type="project" value="InterPro"/>
</dbReference>
<dbReference type="Proteomes" id="UP000183670">
    <property type="component" value="Unassembled WGS sequence"/>
</dbReference>
<dbReference type="InterPro" id="IPR029018">
    <property type="entry name" value="Hex-like_dom2"/>
</dbReference>
<sequence length="671" mass="77472">MKKRISILSILLLLGMTVYAQTDIPQVIPSLQHWNGAKGKLTLPETGKIIIAPEAESLLKETAEIMAKDLKDMFGWNYQVTSGKPKNHSIYLSVKKSPSSLGEESYELDIRNHVTIEASTVKGVFWGTRTLLQMIHNQPFGLMKGKALDYPQYAHRGLMIDVARKFFTMDYLQDYVKILSFYKMNELQIHLNDNGFVEFFDNDWNKTYAAFRLESDRFPGLTSKDGSYTKEEFRNFQQMAARYGINIIPEIDVPAHSLAFTHYNPILAADKKEYGMDHLDLYKKEVYDFLDTLFDEYLSGDHPIFVGPDVHIGTDEYNLKEAEQFRYFTEYYLKYITKYGKNPRLWGSLKHMKGNTPVNLKGKTVNAWNYSWLDLETALQEGAKAINTCDAFLYIVPAVNYYHNFLDHQWIYESWSPRMMQEGEMIEQSTNLLGAMFAVWNDRVGNGISQQDVHIRTFPAMQVMSEKLWKGENTRNIPFETFETWCRTTPEAPGVNLQASIDDRKDLTLSGQEIILQGNDSVLTSIPEIGYPYSVEFEIYADPKPNIDAVLFKGPHSVFTANWQNTGKFAFSRDGYEFIFHSYRLPVEKWTKVRVEGDAKGTSLYINGELQERLEGRIGVVYNQKSLRKDSIWYQETLIFPLKQIGDKLLGFKGRIRNVICTPLNEKRYSL</sequence>
<feature type="active site" description="Proton donor" evidence="4">
    <location>
        <position position="316"/>
    </location>
</feature>
<feature type="domain" description="Beta-hexosaminidase bacterial type N-terminal" evidence="7">
    <location>
        <begin position="25"/>
        <end position="138"/>
    </location>
</feature>
<evidence type="ECO:0000313" key="12">
    <source>
        <dbReference type="EMBL" id="SDB75674.1"/>
    </source>
</evidence>
<evidence type="ECO:0000256" key="1">
    <source>
        <dbReference type="ARBA" id="ARBA00006285"/>
    </source>
</evidence>
<dbReference type="SUPFAM" id="SSF49899">
    <property type="entry name" value="Concanavalin A-like lectins/glucanases"/>
    <property type="match status" value="1"/>
</dbReference>
<dbReference type="Proteomes" id="UP000365824">
    <property type="component" value="Unassembled WGS sequence"/>
</dbReference>
<name>A0A139L7V7_BACOV</name>
<reference evidence="14 15" key="1">
    <citation type="submission" date="2016-10" db="EMBL/GenBank/DDBJ databases">
        <authorList>
            <person name="de Groot N.N."/>
        </authorList>
    </citation>
    <scope>NUCLEOTIDE SEQUENCE [LARGE SCALE GENOMIC DNA]</scope>
    <source>
        <strain evidence="12 15">NLAE-zl-C500</strain>
        <strain evidence="13 14">NLAE-zl-C57</strain>
    </source>
</reference>
<dbReference type="InterPro" id="IPR025705">
    <property type="entry name" value="Beta_hexosaminidase_sua/sub"/>
</dbReference>
<dbReference type="InterPro" id="IPR015882">
    <property type="entry name" value="HEX_bac_N"/>
</dbReference>
<dbReference type="SUPFAM" id="SSF51445">
    <property type="entry name" value="(Trans)glycosidases"/>
    <property type="match status" value="1"/>
</dbReference>
<keyword evidence="2 9" id="KW-0378">Hydrolase</keyword>